<dbReference type="Proteomes" id="UP000558488">
    <property type="component" value="Unassembled WGS sequence"/>
</dbReference>
<feature type="compositionally biased region" description="Basic and acidic residues" evidence="1">
    <location>
        <begin position="1"/>
        <end position="11"/>
    </location>
</feature>
<evidence type="ECO:0000313" key="3">
    <source>
        <dbReference type="Proteomes" id="UP000558488"/>
    </source>
</evidence>
<evidence type="ECO:0000256" key="1">
    <source>
        <dbReference type="SAM" id="MobiDB-lite"/>
    </source>
</evidence>
<dbReference type="AlphaFoldDB" id="A0A7J7YML6"/>
<accession>A0A7J7YML6</accession>
<proteinExistence type="predicted"/>
<keyword evidence="3" id="KW-1185">Reference proteome</keyword>
<feature type="region of interest" description="Disordered" evidence="1">
    <location>
        <begin position="1"/>
        <end position="26"/>
    </location>
</feature>
<sequence>MGSEEGLERRVGPTWKRNPRVPGTEKASGRWACSLLEFVESTFCIAEESTLQSGGQDRGPLHLDLKVMPCSHFGHTHTHTLLKRELAKVPLPHPEGIRVVLEPYNAPKMDKPCLLLIPSTPWLKPKEVRYLT</sequence>
<evidence type="ECO:0000313" key="2">
    <source>
        <dbReference type="EMBL" id="KAF6363115.1"/>
    </source>
</evidence>
<name>A0A7J7YML6_PIPKU</name>
<protein>
    <submittedName>
        <fullName evidence="2">Uncharacterized protein</fullName>
    </submittedName>
</protein>
<comment type="caution">
    <text evidence="2">The sequence shown here is derived from an EMBL/GenBank/DDBJ whole genome shotgun (WGS) entry which is preliminary data.</text>
</comment>
<dbReference type="EMBL" id="JACAGB010000005">
    <property type="protein sequence ID" value="KAF6363115.1"/>
    <property type="molecule type" value="Genomic_DNA"/>
</dbReference>
<gene>
    <name evidence="2" type="ORF">mPipKuh1_010112</name>
</gene>
<organism evidence="2 3">
    <name type="scientific">Pipistrellus kuhlii</name>
    <name type="common">Kuhl's pipistrelle</name>
    <dbReference type="NCBI Taxonomy" id="59472"/>
    <lineage>
        <taxon>Eukaryota</taxon>
        <taxon>Metazoa</taxon>
        <taxon>Chordata</taxon>
        <taxon>Craniata</taxon>
        <taxon>Vertebrata</taxon>
        <taxon>Euteleostomi</taxon>
        <taxon>Mammalia</taxon>
        <taxon>Eutheria</taxon>
        <taxon>Laurasiatheria</taxon>
        <taxon>Chiroptera</taxon>
        <taxon>Yangochiroptera</taxon>
        <taxon>Vespertilionidae</taxon>
        <taxon>Pipistrellus</taxon>
    </lineage>
</organism>
<reference evidence="2 3" key="1">
    <citation type="journal article" date="2020" name="Nature">
        <title>Six reference-quality genomes reveal evolution of bat adaptations.</title>
        <authorList>
            <person name="Jebb D."/>
            <person name="Huang Z."/>
            <person name="Pippel M."/>
            <person name="Hughes G.M."/>
            <person name="Lavrichenko K."/>
            <person name="Devanna P."/>
            <person name="Winkler S."/>
            <person name="Jermiin L.S."/>
            <person name="Skirmuntt E.C."/>
            <person name="Katzourakis A."/>
            <person name="Burkitt-Gray L."/>
            <person name="Ray D.A."/>
            <person name="Sullivan K.A.M."/>
            <person name="Roscito J.G."/>
            <person name="Kirilenko B.M."/>
            <person name="Davalos L.M."/>
            <person name="Corthals A.P."/>
            <person name="Power M.L."/>
            <person name="Jones G."/>
            <person name="Ransome R.D."/>
            <person name="Dechmann D.K.N."/>
            <person name="Locatelli A.G."/>
            <person name="Puechmaille S.J."/>
            <person name="Fedrigo O."/>
            <person name="Jarvis E.D."/>
            <person name="Hiller M."/>
            <person name="Vernes S.C."/>
            <person name="Myers E.W."/>
            <person name="Teeling E.C."/>
        </authorList>
    </citation>
    <scope>NUCLEOTIDE SEQUENCE [LARGE SCALE GENOMIC DNA]</scope>
    <source>
        <strain evidence="2">MPipKuh1</strain>
        <tissue evidence="2">Flight muscle</tissue>
    </source>
</reference>